<proteinExistence type="predicted"/>
<evidence type="ECO:0008006" key="3">
    <source>
        <dbReference type="Google" id="ProtNLM"/>
    </source>
</evidence>
<evidence type="ECO:0000313" key="1">
    <source>
        <dbReference type="EMBL" id="MDY0884106.1"/>
    </source>
</evidence>
<protein>
    <recommendedName>
        <fullName evidence="3">Ig-like domain-containing protein</fullName>
    </recommendedName>
</protein>
<evidence type="ECO:0000313" key="2">
    <source>
        <dbReference type="Proteomes" id="UP001279642"/>
    </source>
</evidence>
<dbReference type="RefSeq" id="WP_320509158.1">
    <property type="nucleotide sequence ID" value="NZ_JAXCLW010000003.1"/>
</dbReference>
<dbReference type="EMBL" id="JAXCLW010000003">
    <property type="protein sequence ID" value="MDY0884106.1"/>
    <property type="molecule type" value="Genomic_DNA"/>
</dbReference>
<gene>
    <name evidence="1" type="ORF">SMD27_14765</name>
</gene>
<name>A0ABU5EE21_9PROT</name>
<organism evidence="1 2">
    <name type="scientific">Dongia soli</name>
    <dbReference type="NCBI Taxonomy" id="600628"/>
    <lineage>
        <taxon>Bacteria</taxon>
        <taxon>Pseudomonadati</taxon>
        <taxon>Pseudomonadota</taxon>
        <taxon>Alphaproteobacteria</taxon>
        <taxon>Rhodospirillales</taxon>
        <taxon>Dongiaceae</taxon>
        <taxon>Dongia</taxon>
    </lineage>
</organism>
<sequence>MRSVYLIEKVDDPAADSYWVQADSGDEARQMIAKNIPEAAEAEDEEKYTCRMSSTQTPPYGLIYRRLGGPVPIA</sequence>
<dbReference type="Proteomes" id="UP001279642">
    <property type="component" value="Unassembled WGS sequence"/>
</dbReference>
<accession>A0ABU5EE21</accession>
<reference evidence="1 2" key="1">
    <citation type="journal article" date="2016" name="Antonie Van Leeuwenhoek">
        <title>Dongia soli sp. nov., isolated from soil from Dokdo, Korea.</title>
        <authorList>
            <person name="Kim D.U."/>
            <person name="Lee H."/>
            <person name="Kim H."/>
            <person name="Kim S.G."/>
            <person name="Ka J.O."/>
        </authorList>
    </citation>
    <scope>NUCLEOTIDE SEQUENCE [LARGE SCALE GENOMIC DNA]</scope>
    <source>
        <strain evidence="1 2">D78</strain>
    </source>
</reference>
<comment type="caution">
    <text evidence="1">The sequence shown here is derived from an EMBL/GenBank/DDBJ whole genome shotgun (WGS) entry which is preliminary data.</text>
</comment>
<keyword evidence="2" id="KW-1185">Reference proteome</keyword>